<proteinExistence type="predicted"/>
<dbReference type="Gene3D" id="3.30.70.100">
    <property type="match status" value="1"/>
</dbReference>
<evidence type="ECO:0000313" key="3">
    <source>
        <dbReference type="EMBL" id="AOZ73356.1"/>
    </source>
</evidence>
<dbReference type="EMBL" id="CP017812">
    <property type="protein sequence ID" value="AOZ73356.1"/>
    <property type="molecule type" value="Genomic_DNA"/>
</dbReference>
<dbReference type="SUPFAM" id="SSF55008">
    <property type="entry name" value="HMA, heavy metal-associated domain"/>
    <property type="match status" value="1"/>
</dbReference>
<dbReference type="InterPro" id="IPR006121">
    <property type="entry name" value="HMA_dom"/>
</dbReference>
<accession>A0A1D9MM34</accession>
<keyword evidence="1" id="KW-0479">Metal-binding</keyword>
<name>A0A1D9MM34_9ACTO</name>
<reference evidence="3 4" key="1">
    <citation type="submission" date="2016-10" db="EMBL/GenBank/DDBJ databases">
        <title>Actinomyces aegypiusis sp. nov., isolated from the Aegypius monachus in Qinghai Tibet Plateau China.</title>
        <authorList>
            <person name="Wang Y."/>
        </authorList>
    </citation>
    <scope>NUCLEOTIDE SEQUENCE [LARGE SCALE GENOMIC DNA]</scope>
    <source>
        <strain evidence="3 4">VUL4_3</strain>
    </source>
</reference>
<dbReference type="AlphaFoldDB" id="A0A1D9MM34"/>
<dbReference type="RefSeq" id="WP_071164819.1">
    <property type="nucleotide sequence ID" value="NZ_CP017812.1"/>
</dbReference>
<dbReference type="OrthoDB" id="9813965at2"/>
<dbReference type="STRING" id="1912795.BK816_08805"/>
<dbReference type="Pfam" id="PF00403">
    <property type="entry name" value="HMA"/>
    <property type="match status" value="1"/>
</dbReference>
<evidence type="ECO:0000313" key="4">
    <source>
        <dbReference type="Proteomes" id="UP000176288"/>
    </source>
</evidence>
<keyword evidence="4" id="KW-1185">Reference proteome</keyword>
<feature type="domain" description="HMA" evidence="2">
    <location>
        <begin position="6"/>
        <end position="74"/>
    </location>
</feature>
<dbReference type="InterPro" id="IPR017969">
    <property type="entry name" value="Heavy-metal-associated_CS"/>
</dbReference>
<dbReference type="CDD" id="cd00371">
    <property type="entry name" value="HMA"/>
    <property type="match status" value="1"/>
</dbReference>
<evidence type="ECO:0000256" key="1">
    <source>
        <dbReference type="ARBA" id="ARBA00022723"/>
    </source>
</evidence>
<protein>
    <recommendedName>
        <fullName evidence="2">HMA domain-containing protein</fullName>
    </recommendedName>
</protein>
<sequence length="117" mass="12324">MSSFDRTVELDVPGMTCNNCVSHVRTELEALPEVNNVEVILRSEGVSLVTVHINAPISDDALRAAVDEAGYDVNEIRRDDVAGIAPEGRETMRLSDVNATGEKGSGEGGCGCGCGCK</sequence>
<dbReference type="InterPro" id="IPR036163">
    <property type="entry name" value="HMA_dom_sf"/>
</dbReference>
<gene>
    <name evidence="3" type="ORF">BK816_08805</name>
</gene>
<dbReference type="PROSITE" id="PS01047">
    <property type="entry name" value="HMA_1"/>
    <property type="match status" value="1"/>
</dbReference>
<organism evidence="3 4">
    <name type="scientific">Boudabousia tangfeifanii</name>
    <dbReference type="NCBI Taxonomy" id="1912795"/>
    <lineage>
        <taxon>Bacteria</taxon>
        <taxon>Bacillati</taxon>
        <taxon>Actinomycetota</taxon>
        <taxon>Actinomycetes</taxon>
        <taxon>Actinomycetales</taxon>
        <taxon>Actinomycetaceae</taxon>
        <taxon>Boudabousia</taxon>
    </lineage>
</organism>
<evidence type="ECO:0000259" key="2">
    <source>
        <dbReference type="PROSITE" id="PS50846"/>
    </source>
</evidence>
<dbReference type="GO" id="GO:0046872">
    <property type="term" value="F:metal ion binding"/>
    <property type="evidence" value="ECO:0007669"/>
    <property type="project" value="UniProtKB-KW"/>
</dbReference>
<dbReference type="Proteomes" id="UP000176288">
    <property type="component" value="Chromosome"/>
</dbReference>
<dbReference type="PROSITE" id="PS50846">
    <property type="entry name" value="HMA_2"/>
    <property type="match status" value="1"/>
</dbReference>
<dbReference type="KEGG" id="avu:BK816_08805"/>